<name>A0ABS7FBQ5_9NEIS</name>
<keyword evidence="2" id="KW-1185">Reference proteome</keyword>
<dbReference type="SUPFAM" id="SSF48452">
    <property type="entry name" value="TPR-like"/>
    <property type="match status" value="1"/>
</dbReference>
<evidence type="ECO:0000313" key="2">
    <source>
        <dbReference type="Proteomes" id="UP000711178"/>
    </source>
</evidence>
<accession>A0ABS7FBQ5</accession>
<evidence type="ECO:0000313" key="1">
    <source>
        <dbReference type="EMBL" id="MBW8287509.1"/>
    </source>
</evidence>
<dbReference type="InterPro" id="IPR011990">
    <property type="entry name" value="TPR-like_helical_dom_sf"/>
</dbReference>
<protein>
    <submittedName>
        <fullName evidence="1">Uncharacterized protein</fullName>
    </submittedName>
</protein>
<sequence>MMEPSRMLQKLLADHDDDLPAAAEGLRLLADAEPLSDEELSSLSWLINHVVGESQGGWQAAWSLQQKLLSRAAAPRLLRSAAVAAGLGGQEADARQLEARLAEACGVSGELAGRVVRFASLQHLAAGQPPRQTAQALAPLLAESLPPASGQDAALAAALNNIVSALLDHPQLDEADEAVAQAMRQGADRAHDLWLRAGTWLNRERARYLQALVENRLGDAEAALRAADAGLALIAANGPEDVDQAFLLLERARACRRLDRRGEAEAAWEQARRLAEAFDPALREWFDRRAQALAAAPA</sequence>
<comment type="caution">
    <text evidence="1">The sequence shown here is derived from an EMBL/GenBank/DDBJ whole genome shotgun (WGS) entry which is preliminary data.</text>
</comment>
<organism evidence="1 2">
    <name type="scientific">Chromobacterium subtsugae</name>
    <dbReference type="NCBI Taxonomy" id="251747"/>
    <lineage>
        <taxon>Bacteria</taxon>
        <taxon>Pseudomonadati</taxon>
        <taxon>Pseudomonadota</taxon>
        <taxon>Betaproteobacteria</taxon>
        <taxon>Neisseriales</taxon>
        <taxon>Chromobacteriaceae</taxon>
        <taxon>Chromobacterium</taxon>
    </lineage>
</organism>
<proteinExistence type="predicted"/>
<dbReference type="EMBL" id="JAHDTB010000005">
    <property type="protein sequence ID" value="MBW8287509.1"/>
    <property type="molecule type" value="Genomic_DNA"/>
</dbReference>
<dbReference type="Proteomes" id="UP000711178">
    <property type="component" value="Unassembled WGS sequence"/>
</dbReference>
<gene>
    <name evidence="1" type="ORF">KIF53_07700</name>
</gene>
<dbReference type="GeneID" id="89685384"/>
<reference evidence="1 2" key="1">
    <citation type="submission" date="2021-05" db="EMBL/GenBank/DDBJ databases">
        <title>Draft Whole Genome Sequencing Of Biosensor Chromobacterium violaceum Strain CV026 Reveals A Regulatory RNA In Chromobacterium violaceum Phenotype Regulatory Network.</title>
        <authorList>
            <person name="Hong K.W."/>
            <person name="Chan K.G."/>
            <person name="Chang C.-Y."/>
        </authorList>
    </citation>
    <scope>NUCLEOTIDE SEQUENCE [LARGE SCALE GENOMIC DNA]</scope>
    <source>
        <strain evidence="1 2">ATCC 31532</strain>
    </source>
</reference>
<dbReference type="RefSeq" id="WP_059184263.1">
    <property type="nucleotide sequence ID" value="NZ_CP142381.1"/>
</dbReference>
<dbReference type="Gene3D" id="1.25.40.10">
    <property type="entry name" value="Tetratricopeptide repeat domain"/>
    <property type="match status" value="1"/>
</dbReference>